<evidence type="ECO:0000313" key="2">
    <source>
        <dbReference type="EMBL" id="OEU96283.1"/>
    </source>
</evidence>
<comment type="caution">
    <text evidence="2">The sequence shown here is derived from an EMBL/GenBank/DDBJ whole genome shotgun (WGS) entry which is preliminary data.</text>
</comment>
<protein>
    <submittedName>
        <fullName evidence="2">Uncharacterized protein</fullName>
    </submittedName>
</protein>
<feature type="region of interest" description="Disordered" evidence="1">
    <location>
        <begin position="1"/>
        <end position="117"/>
    </location>
</feature>
<feature type="non-terminal residue" evidence="2">
    <location>
        <position position="1"/>
    </location>
</feature>
<reference evidence="2 3" key="1">
    <citation type="journal article" date="2016" name="Front. Microbiol.">
        <title>Comparative Genomics Analysis of Streptomyces Species Reveals Their Adaptation to the Marine Environment and Their Diversity at the Genomic Level.</title>
        <authorList>
            <person name="Tian X."/>
            <person name="Zhang Z."/>
            <person name="Yang T."/>
            <person name="Chen M."/>
            <person name="Li J."/>
            <person name="Chen F."/>
            <person name="Yang J."/>
            <person name="Li W."/>
            <person name="Zhang B."/>
            <person name="Zhang Z."/>
            <person name="Wu J."/>
            <person name="Zhang C."/>
            <person name="Long L."/>
            <person name="Xiao J."/>
        </authorList>
    </citation>
    <scope>NUCLEOTIDE SEQUENCE [LARGE SCALE GENOMIC DNA]</scope>
    <source>
        <strain evidence="2 3">SCSIO 02100</strain>
    </source>
</reference>
<proteinExistence type="predicted"/>
<feature type="compositionally biased region" description="Low complexity" evidence="1">
    <location>
        <begin position="8"/>
        <end position="27"/>
    </location>
</feature>
<dbReference type="Proteomes" id="UP000176101">
    <property type="component" value="Unassembled WGS sequence"/>
</dbReference>
<accession>A0A1E7JXF1</accession>
<organism evidence="2 3">
    <name type="scientific">Streptomyces oceani</name>
    <dbReference type="NCBI Taxonomy" id="1075402"/>
    <lineage>
        <taxon>Bacteria</taxon>
        <taxon>Bacillati</taxon>
        <taxon>Actinomycetota</taxon>
        <taxon>Actinomycetes</taxon>
        <taxon>Kitasatosporales</taxon>
        <taxon>Streptomycetaceae</taxon>
        <taxon>Streptomyces</taxon>
    </lineage>
</organism>
<evidence type="ECO:0000256" key="1">
    <source>
        <dbReference type="SAM" id="MobiDB-lite"/>
    </source>
</evidence>
<evidence type="ECO:0000313" key="3">
    <source>
        <dbReference type="Proteomes" id="UP000176101"/>
    </source>
</evidence>
<sequence length="117" mass="11538">AEPAGPVGAARTAASGAAYTSTTEAGGLSPRGSGATDQHSAQPIDDRPGCRAPAPDDSLPPVLPNGTAHPSPQPPLLEPCAEPESQAALASAHSSPPIRGPDLAEAPSPVQLSVLRV</sequence>
<keyword evidence="3" id="KW-1185">Reference proteome</keyword>
<name>A0A1E7JXF1_9ACTN</name>
<dbReference type="AlphaFoldDB" id="A0A1E7JXF1"/>
<dbReference type="EMBL" id="LJGU01000145">
    <property type="protein sequence ID" value="OEU96283.1"/>
    <property type="molecule type" value="Genomic_DNA"/>
</dbReference>
<gene>
    <name evidence="2" type="ORF">AN216_21615</name>
</gene>